<dbReference type="InterPro" id="IPR011009">
    <property type="entry name" value="Kinase-like_dom_sf"/>
</dbReference>
<dbReference type="GO" id="GO:0005956">
    <property type="term" value="C:protein kinase CK2 complex"/>
    <property type="evidence" value="ECO:0007669"/>
    <property type="project" value="TreeGrafter"/>
</dbReference>
<accession>A0A397BCS5</accession>
<evidence type="ECO:0000256" key="4">
    <source>
        <dbReference type="ARBA" id="ARBA00022741"/>
    </source>
</evidence>
<feature type="non-terminal residue" evidence="11">
    <location>
        <position position="478"/>
    </location>
</feature>
<dbReference type="Gene3D" id="3.30.200.20">
    <property type="entry name" value="Phosphorylase Kinase, domain 1"/>
    <property type="match status" value="1"/>
</dbReference>
<name>A0A397BCS5_APHAT</name>
<feature type="domain" description="Protein kinase" evidence="10">
    <location>
        <begin position="367"/>
        <end position="478"/>
    </location>
</feature>
<comment type="catalytic activity">
    <reaction evidence="7">
        <text>L-threonyl-[protein] + ATP = O-phospho-L-threonyl-[protein] + ADP + H(+)</text>
        <dbReference type="Rhea" id="RHEA:46608"/>
        <dbReference type="Rhea" id="RHEA-COMP:11060"/>
        <dbReference type="Rhea" id="RHEA-COMP:11605"/>
        <dbReference type="ChEBI" id="CHEBI:15378"/>
        <dbReference type="ChEBI" id="CHEBI:30013"/>
        <dbReference type="ChEBI" id="CHEBI:30616"/>
        <dbReference type="ChEBI" id="CHEBI:61977"/>
        <dbReference type="ChEBI" id="CHEBI:456216"/>
        <dbReference type="EC" id="2.7.11.1"/>
    </reaction>
</comment>
<comment type="caution">
    <text evidence="11">The sequence shown here is derived from an EMBL/GenBank/DDBJ whole genome shotgun (WGS) entry which is preliminary data.</text>
</comment>
<proteinExistence type="predicted"/>
<keyword evidence="4 9" id="KW-0547">Nucleotide-binding</keyword>
<dbReference type="FunFam" id="3.30.200.20:FF:000088">
    <property type="entry name" value="Casein kinase II subunit alpha"/>
    <property type="match status" value="1"/>
</dbReference>
<dbReference type="EMBL" id="QUSZ01003466">
    <property type="protein sequence ID" value="RHY18348.1"/>
    <property type="molecule type" value="Genomic_DNA"/>
</dbReference>
<dbReference type="GO" id="GO:0005524">
    <property type="term" value="F:ATP binding"/>
    <property type="evidence" value="ECO:0007669"/>
    <property type="project" value="UniProtKB-UniRule"/>
</dbReference>
<evidence type="ECO:0000256" key="2">
    <source>
        <dbReference type="ARBA" id="ARBA00022527"/>
    </source>
</evidence>
<dbReference type="SUPFAM" id="SSF56112">
    <property type="entry name" value="Protein kinase-like (PK-like)"/>
    <property type="match status" value="1"/>
</dbReference>
<dbReference type="GO" id="GO:0004674">
    <property type="term" value="F:protein serine/threonine kinase activity"/>
    <property type="evidence" value="ECO:0007669"/>
    <property type="project" value="UniProtKB-KW"/>
</dbReference>
<evidence type="ECO:0000313" key="11">
    <source>
        <dbReference type="EMBL" id="RHY18348.1"/>
    </source>
</evidence>
<dbReference type="InterPro" id="IPR000719">
    <property type="entry name" value="Prot_kinase_dom"/>
</dbReference>
<dbReference type="VEuPathDB" id="FungiDB:H257_04907"/>
<dbReference type="Proteomes" id="UP000265427">
    <property type="component" value="Unassembled WGS sequence"/>
</dbReference>
<dbReference type="GO" id="GO:0005634">
    <property type="term" value="C:nucleus"/>
    <property type="evidence" value="ECO:0007669"/>
    <property type="project" value="TreeGrafter"/>
</dbReference>
<dbReference type="SMART" id="SM00220">
    <property type="entry name" value="S_TKc"/>
    <property type="match status" value="1"/>
</dbReference>
<evidence type="ECO:0000313" key="12">
    <source>
        <dbReference type="Proteomes" id="UP000265427"/>
    </source>
</evidence>
<evidence type="ECO:0000256" key="5">
    <source>
        <dbReference type="ARBA" id="ARBA00022777"/>
    </source>
</evidence>
<reference evidence="11 12" key="1">
    <citation type="submission" date="2018-08" db="EMBL/GenBank/DDBJ databases">
        <title>Aphanomyces genome sequencing and annotation.</title>
        <authorList>
            <person name="Minardi D."/>
            <person name="Oidtmann B."/>
            <person name="Van Der Giezen M."/>
            <person name="Studholme D.J."/>
        </authorList>
    </citation>
    <scope>NUCLEOTIDE SEQUENCE [LARGE SCALE GENOMIC DNA]</scope>
    <source>
        <strain evidence="11 12">Kv</strain>
    </source>
</reference>
<dbReference type="PROSITE" id="PS50011">
    <property type="entry name" value="PROTEIN_KINASE_DOM"/>
    <property type="match status" value="1"/>
</dbReference>
<keyword evidence="6 9" id="KW-0067">ATP-binding</keyword>
<evidence type="ECO:0000256" key="1">
    <source>
        <dbReference type="ARBA" id="ARBA00012513"/>
    </source>
</evidence>
<dbReference type="InterPro" id="IPR045216">
    <property type="entry name" value="CK2_alpha"/>
</dbReference>
<evidence type="ECO:0000256" key="9">
    <source>
        <dbReference type="PROSITE-ProRule" id="PRU10141"/>
    </source>
</evidence>
<dbReference type="GO" id="GO:0005829">
    <property type="term" value="C:cytosol"/>
    <property type="evidence" value="ECO:0007669"/>
    <property type="project" value="TreeGrafter"/>
</dbReference>
<keyword evidence="5" id="KW-0418">Kinase</keyword>
<evidence type="ECO:0000256" key="8">
    <source>
        <dbReference type="ARBA" id="ARBA00048679"/>
    </source>
</evidence>
<dbReference type="EC" id="2.7.11.1" evidence="1"/>
<evidence type="ECO:0000256" key="7">
    <source>
        <dbReference type="ARBA" id="ARBA00047899"/>
    </source>
</evidence>
<dbReference type="GO" id="GO:0051726">
    <property type="term" value="P:regulation of cell cycle"/>
    <property type="evidence" value="ECO:0007669"/>
    <property type="project" value="TreeGrafter"/>
</dbReference>
<evidence type="ECO:0000256" key="3">
    <source>
        <dbReference type="ARBA" id="ARBA00022679"/>
    </source>
</evidence>
<keyword evidence="3" id="KW-0808">Transferase</keyword>
<dbReference type="PROSITE" id="PS00107">
    <property type="entry name" value="PROTEIN_KINASE_ATP"/>
    <property type="match status" value="1"/>
</dbReference>
<evidence type="ECO:0000256" key="6">
    <source>
        <dbReference type="ARBA" id="ARBA00022840"/>
    </source>
</evidence>
<dbReference type="AlphaFoldDB" id="A0A397BCS5"/>
<sequence length="478" mass="53822">MIYLSVAESDAFSETFAKLKATLSSSSSEEVPPPAPSVGCMVMELRTHPAVHRAVESEIKREGVAVVGQLRREHKLRRALAEERLAYIRMRREHVHLHAEEIQLTVDEDVRAMDHHVATVQAMATRRLQVLLFECLGEIQKAIARAQQRVETQESSVATCELNYAWAIFAKRCEEHFSVASLVDIPPKMLTPSATYVENPSFVAWTTALAPYLSAQLDLPLASATLASPELTITRILAELLNQQLRTTLVSFLEKMVTEGSNRALLAHFSAWNPDTCSSLNASQDDDAMPLEIIAEKDMLEAIWQVERAATDEVKTLVALGVYPTAELGLLRQKQDPVMYADVCESRPREYWDYENLNVSWGDQDAYEVCRKIGRGKYSEVFEGVNASNGSKCVIKILKPVKKKKIKREIKILQNLSGGTNIVQLLDVVRDPQSKTPSLVFEYINNADFKTLYPTLTDFDIRYYIFELLKALDFCHAN</sequence>
<organism evidence="11 12">
    <name type="scientific">Aphanomyces astaci</name>
    <name type="common">Crayfish plague agent</name>
    <dbReference type="NCBI Taxonomy" id="112090"/>
    <lineage>
        <taxon>Eukaryota</taxon>
        <taxon>Sar</taxon>
        <taxon>Stramenopiles</taxon>
        <taxon>Oomycota</taxon>
        <taxon>Saprolegniomycetes</taxon>
        <taxon>Saprolegniales</taxon>
        <taxon>Verrucalvaceae</taxon>
        <taxon>Aphanomyces</taxon>
    </lineage>
</organism>
<comment type="catalytic activity">
    <reaction evidence="8">
        <text>L-seryl-[protein] + ATP = O-phospho-L-seryl-[protein] + ADP + H(+)</text>
        <dbReference type="Rhea" id="RHEA:17989"/>
        <dbReference type="Rhea" id="RHEA-COMP:9863"/>
        <dbReference type="Rhea" id="RHEA-COMP:11604"/>
        <dbReference type="ChEBI" id="CHEBI:15378"/>
        <dbReference type="ChEBI" id="CHEBI:29999"/>
        <dbReference type="ChEBI" id="CHEBI:30616"/>
        <dbReference type="ChEBI" id="CHEBI:83421"/>
        <dbReference type="ChEBI" id="CHEBI:456216"/>
        <dbReference type="EC" id="2.7.11.1"/>
    </reaction>
</comment>
<keyword evidence="2" id="KW-0723">Serine/threonine-protein kinase</keyword>
<gene>
    <name evidence="11" type="ORF">DYB36_010142</name>
</gene>
<evidence type="ECO:0000259" key="10">
    <source>
        <dbReference type="PROSITE" id="PS50011"/>
    </source>
</evidence>
<dbReference type="PANTHER" id="PTHR24054:SF0">
    <property type="entry name" value="CASEIN KINASE II SUBUNIT ALPHA"/>
    <property type="match status" value="1"/>
</dbReference>
<dbReference type="PANTHER" id="PTHR24054">
    <property type="entry name" value="CASEIN KINASE II SUBUNIT ALPHA"/>
    <property type="match status" value="1"/>
</dbReference>
<feature type="binding site" evidence="9">
    <location>
        <position position="396"/>
    </location>
    <ligand>
        <name>ATP</name>
        <dbReference type="ChEBI" id="CHEBI:30616"/>
    </ligand>
</feature>
<dbReference type="Pfam" id="PF00069">
    <property type="entry name" value="Pkinase"/>
    <property type="match status" value="1"/>
</dbReference>
<protein>
    <recommendedName>
        <fullName evidence="1">non-specific serine/threonine protein kinase</fullName>
        <ecNumber evidence="1">2.7.11.1</ecNumber>
    </recommendedName>
</protein>
<dbReference type="InterPro" id="IPR017441">
    <property type="entry name" value="Protein_kinase_ATP_BS"/>
</dbReference>